<evidence type="ECO:0000256" key="5">
    <source>
        <dbReference type="ARBA" id="ARBA00022777"/>
    </source>
</evidence>
<dbReference type="InterPro" id="IPR000719">
    <property type="entry name" value="Prot_kinase_dom"/>
</dbReference>
<keyword evidence="5" id="KW-0418">Kinase</keyword>
<dbReference type="PROSITE" id="PS50011">
    <property type="entry name" value="PROTEIN_KINASE_DOM"/>
    <property type="match status" value="1"/>
</dbReference>
<gene>
    <name evidence="14" type="ORF">GNI_157310</name>
</gene>
<evidence type="ECO:0000256" key="10">
    <source>
        <dbReference type="ARBA" id="ARBA00042858"/>
    </source>
</evidence>
<dbReference type="GO" id="GO:0000307">
    <property type="term" value="C:cyclin-dependent protein kinase holoenzyme complex"/>
    <property type="evidence" value="ECO:0007669"/>
    <property type="project" value="TreeGrafter"/>
</dbReference>
<dbReference type="Gene3D" id="1.10.510.10">
    <property type="entry name" value="Transferase(Phosphotransferase) domain 1"/>
    <property type="match status" value="1"/>
</dbReference>
<accession>A0A023AYY0</accession>
<comment type="caution">
    <text evidence="14">The sequence shown here is derived from an EMBL/GenBank/DDBJ whole genome shotgun (WGS) entry which is preliminary data.</text>
</comment>
<dbReference type="OMA" id="YSARFPQ"/>
<reference evidence="14" key="1">
    <citation type="submission" date="2013-12" db="EMBL/GenBank/DDBJ databases">
        <authorList>
            <person name="Omoto C.K."/>
            <person name="Sibley D."/>
            <person name="Venepally P."/>
            <person name="Hadjithomas M."/>
            <person name="Karamycheva S."/>
            <person name="Brunk B."/>
            <person name="Roos D."/>
            <person name="Caler E."/>
            <person name="Lorenzi H."/>
        </authorList>
    </citation>
    <scope>NUCLEOTIDE SEQUENCE</scope>
</reference>
<dbReference type="Gene3D" id="3.30.200.20">
    <property type="entry name" value="Phosphorylase Kinase, domain 1"/>
    <property type="match status" value="1"/>
</dbReference>
<evidence type="ECO:0000256" key="12">
    <source>
        <dbReference type="RuleBase" id="RU000304"/>
    </source>
</evidence>
<evidence type="ECO:0000256" key="2">
    <source>
        <dbReference type="ARBA" id="ARBA00022527"/>
    </source>
</evidence>
<evidence type="ECO:0000256" key="7">
    <source>
        <dbReference type="ARBA" id="ARBA00038543"/>
    </source>
</evidence>
<feature type="domain" description="Protein kinase" evidence="13">
    <location>
        <begin position="27"/>
        <end position="316"/>
    </location>
</feature>
<feature type="binding site" evidence="11">
    <location>
        <position position="56"/>
    </location>
    <ligand>
        <name>ATP</name>
        <dbReference type="ChEBI" id="CHEBI:30616"/>
    </ligand>
</feature>
<dbReference type="PROSITE" id="PS00108">
    <property type="entry name" value="PROTEIN_KINASE_ST"/>
    <property type="match status" value="1"/>
</dbReference>
<organism evidence="14 15">
    <name type="scientific">Gregarina niphandrodes</name>
    <name type="common">Septate eugregarine</name>
    <dbReference type="NCBI Taxonomy" id="110365"/>
    <lineage>
        <taxon>Eukaryota</taxon>
        <taxon>Sar</taxon>
        <taxon>Alveolata</taxon>
        <taxon>Apicomplexa</taxon>
        <taxon>Conoidasida</taxon>
        <taxon>Gregarinasina</taxon>
        <taxon>Eugregarinorida</taxon>
        <taxon>Gregarinidae</taxon>
        <taxon>Gregarina</taxon>
    </lineage>
</organism>
<dbReference type="InterPro" id="IPR008271">
    <property type="entry name" value="Ser/Thr_kinase_AS"/>
</dbReference>
<dbReference type="InterPro" id="IPR017441">
    <property type="entry name" value="Protein_kinase_ATP_BS"/>
</dbReference>
<dbReference type="RefSeq" id="XP_011132970.1">
    <property type="nucleotide sequence ID" value="XM_011134668.1"/>
</dbReference>
<keyword evidence="2 12" id="KW-0723">Serine/threonine-protein kinase</keyword>
<name>A0A023AYY0_GRENI</name>
<dbReference type="VEuPathDB" id="CryptoDB:GNI_157310"/>
<evidence type="ECO:0000256" key="9">
    <source>
        <dbReference type="ARBA" id="ARBA00041902"/>
    </source>
</evidence>
<dbReference type="Pfam" id="PF00069">
    <property type="entry name" value="Pkinase"/>
    <property type="match status" value="1"/>
</dbReference>
<dbReference type="PROSITE" id="PS00107">
    <property type="entry name" value="PROTEIN_KINASE_ATP"/>
    <property type="match status" value="1"/>
</dbReference>
<comment type="similarity">
    <text evidence="1">Belongs to the protein kinase superfamily. CMGC Ser/Thr protein kinase family. CDC2/CDKX subfamily.</text>
</comment>
<evidence type="ECO:0000256" key="1">
    <source>
        <dbReference type="ARBA" id="ARBA00006485"/>
    </source>
</evidence>
<dbReference type="GO" id="GO:0005524">
    <property type="term" value="F:ATP binding"/>
    <property type="evidence" value="ECO:0007669"/>
    <property type="project" value="UniProtKB-UniRule"/>
</dbReference>
<evidence type="ECO:0000313" key="15">
    <source>
        <dbReference type="Proteomes" id="UP000019763"/>
    </source>
</evidence>
<evidence type="ECO:0000256" key="11">
    <source>
        <dbReference type="PROSITE-ProRule" id="PRU10141"/>
    </source>
</evidence>
<dbReference type="PANTHER" id="PTHR24056:SF546">
    <property type="entry name" value="CYCLIN-DEPENDENT KINASE 12"/>
    <property type="match status" value="1"/>
</dbReference>
<evidence type="ECO:0000313" key="14">
    <source>
        <dbReference type="EMBL" id="EZG43849.1"/>
    </source>
</evidence>
<evidence type="ECO:0000259" key="13">
    <source>
        <dbReference type="PROSITE" id="PS50011"/>
    </source>
</evidence>
<proteinExistence type="inferred from homology"/>
<dbReference type="InterPro" id="IPR050108">
    <property type="entry name" value="CDK"/>
</dbReference>
<dbReference type="eggNOG" id="KOG0662">
    <property type="taxonomic scope" value="Eukaryota"/>
</dbReference>
<dbReference type="EMBL" id="AFNH02001172">
    <property type="protein sequence ID" value="EZG43849.1"/>
    <property type="molecule type" value="Genomic_DNA"/>
</dbReference>
<comment type="subunit">
    <text evidence="7">May form a complex composed of at least the catalytic subunit CRK2 and a cyclin.</text>
</comment>
<dbReference type="AlphaFoldDB" id="A0A023AYY0"/>
<evidence type="ECO:0000256" key="8">
    <source>
        <dbReference type="ARBA" id="ARBA00039612"/>
    </source>
</evidence>
<dbReference type="Proteomes" id="UP000019763">
    <property type="component" value="Unassembled WGS sequence"/>
</dbReference>
<evidence type="ECO:0000256" key="4">
    <source>
        <dbReference type="ARBA" id="ARBA00022741"/>
    </source>
</evidence>
<dbReference type="SMART" id="SM00220">
    <property type="entry name" value="S_TKc"/>
    <property type="match status" value="1"/>
</dbReference>
<dbReference type="GeneID" id="22915463"/>
<keyword evidence="3" id="KW-0808">Transferase</keyword>
<dbReference type="InterPro" id="IPR011009">
    <property type="entry name" value="Kinase-like_dom_sf"/>
</dbReference>
<evidence type="ECO:0000256" key="3">
    <source>
        <dbReference type="ARBA" id="ARBA00022679"/>
    </source>
</evidence>
<evidence type="ECO:0000256" key="6">
    <source>
        <dbReference type="ARBA" id="ARBA00022840"/>
    </source>
</evidence>
<dbReference type="PANTHER" id="PTHR24056">
    <property type="entry name" value="CELL DIVISION PROTEIN KINASE"/>
    <property type="match status" value="1"/>
</dbReference>
<dbReference type="FunFam" id="1.10.510.10:FF:000624">
    <property type="entry name" value="Mitogen-activated protein kinase"/>
    <property type="match status" value="1"/>
</dbReference>
<dbReference type="SUPFAM" id="SSF56112">
    <property type="entry name" value="Protein kinase-like (PK-like)"/>
    <property type="match status" value="1"/>
</dbReference>
<dbReference type="GO" id="GO:0005634">
    <property type="term" value="C:nucleus"/>
    <property type="evidence" value="ECO:0007669"/>
    <property type="project" value="TreeGrafter"/>
</dbReference>
<dbReference type="GO" id="GO:0032968">
    <property type="term" value="P:positive regulation of transcription elongation by RNA polymerase II"/>
    <property type="evidence" value="ECO:0007669"/>
    <property type="project" value="TreeGrafter"/>
</dbReference>
<keyword evidence="15" id="KW-1185">Reference proteome</keyword>
<keyword evidence="4 11" id="KW-0547">Nucleotide-binding</keyword>
<dbReference type="OrthoDB" id="348995at2759"/>
<keyword evidence="6 11" id="KW-0067">ATP-binding</keyword>
<sequence length="377" mass="42938">MGADRIEWTRGDITKWVQLPKEIALDYILLTPVGEGTYGKVYVAENAHTQERVAIKILSLLNVSEGVPPTTMREMALLKDLNHPNIVQLHNIFVGIESIAFVFELCETDLGQVLDIRIKSQTYLDRSYVRSIMLQLLSALNYVHSKNVLHRDIKPQNVLLTSGGIVVKLADFGLSVKYGLSPDHEQKYCTAITLWYRPPELLLGEIYYGPEAEVWSVGCLFAELLMTQTILNGSSECHQLRKIFSLLEVPHNVYEIFPDLDKLPFLYEPIHHRNSRLARYLPSVVDPITQDLLLRMLTIDPRQRITIEEALAHPYFTPETTQDIIPSITPLRLAQIAQSIVPKLKQQDVIEPMSSDTIYRASLTRLAKNAIKKQEEE</sequence>
<dbReference type="GO" id="GO:0008353">
    <property type="term" value="F:RNA polymerase II CTD heptapeptide repeat kinase activity"/>
    <property type="evidence" value="ECO:0007669"/>
    <property type="project" value="TreeGrafter"/>
</dbReference>
<protein>
    <recommendedName>
        <fullName evidence="8">Cyclin-dependent kinase 2 homolog</fullName>
    </recommendedName>
    <alternativeName>
        <fullName evidence="9">Cell division control protein 2 homolog</fullName>
    </alternativeName>
    <alternativeName>
        <fullName evidence="10">cdc2-related kinase 2</fullName>
    </alternativeName>
</protein>